<evidence type="ECO:0000256" key="4">
    <source>
        <dbReference type="ARBA" id="ARBA00022801"/>
    </source>
</evidence>
<keyword evidence="6" id="KW-1185">Reference proteome</keyword>
<dbReference type="GO" id="GO:0019915">
    <property type="term" value="P:lipid storage"/>
    <property type="evidence" value="ECO:0007669"/>
    <property type="project" value="InterPro"/>
</dbReference>
<proteinExistence type="inferred from homology"/>
<comment type="subcellular location">
    <subcellularLocation>
        <location evidence="1">Lipid droplet</location>
    </subcellularLocation>
</comment>
<dbReference type="GO" id="GO:0005811">
    <property type="term" value="C:lipid droplet"/>
    <property type="evidence" value="ECO:0007669"/>
    <property type="project" value="UniProtKB-SubCell"/>
</dbReference>
<gene>
    <name evidence="5" type="ORF">O0I10_010507</name>
</gene>
<dbReference type="EMBL" id="JARTCD010000071">
    <property type="protein sequence ID" value="KAJ8653826.1"/>
    <property type="molecule type" value="Genomic_DNA"/>
</dbReference>
<accession>A0AAD7XUZ7</accession>
<evidence type="ECO:0000256" key="2">
    <source>
        <dbReference type="ARBA" id="ARBA00008300"/>
    </source>
</evidence>
<dbReference type="GO" id="GO:0016298">
    <property type="term" value="F:lipase activity"/>
    <property type="evidence" value="ECO:0007669"/>
    <property type="project" value="InterPro"/>
</dbReference>
<keyword evidence="4" id="KW-0378">Hydrolase</keyword>
<dbReference type="RefSeq" id="XP_058338740.1">
    <property type="nucleotide sequence ID" value="XM_058490486.1"/>
</dbReference>
<dbReference type="Gene3D" id="3.40.50.1820">
    <property type="entry name" value="alpha/beta hydrolase"/>
    <property type="match status" value="1"/>
</dbReference>
<evidence type="ECO:0000313" key="5">
    <source>
        <dbReference type="EMBL" id="KAJ8653826.1"/>
    </source>
</evidence>
<evidence type="ECO:0000313" key="6">
    <source>
        <dbReference type="Proteomes" id="UP001234581"/>
    </source>
</evidence>
<dbReference type="SUPFAM" id="SSF53474">
    <property type="entry name" value="alpha/beta-Hydrolases"/>
    <property type="match status" value="1"/>
</dbReference>
<dbReference type="PANTHER" id="PTHR13390:SF0">
    <property type="entry name" value="LIPID DROPLET-ASSOCIATED HYDROLASE"/>
    <property type="match status" value="1"/>
</dbReference>
<dbReference type="GeneID" id="83217910"/>
<evidence type="ECO:0008006" key="7">
    <source>
        <dbReference type="Google" id="ProtNLM"/>
    </source>
</evidence>
<evidence type="ECO:0000256" key="3">
    <source>
        <dbReference type="ARBA" id="ARBA00022677"/>
    </source>
</evidence>
<comment type="similarity">
    <text evidence="2">Belongs to the AB hydrolase superfamily. LDAH family.</text>
</comment>
<organism evidence="5 6">
    <name type="scientific">Lichtheimia ornata</name>
    <dbReference type="NCBI Taxonomy" id="688661"/>
    <lineage>
        <taxon>Eukaryota</taxon>
        <taxon>Fungi</taxon>
        <taxon>Fungi incertae sedis</taxon>
        <taxon>Mucoromycota</taxon>
        <taxon>Mucoromycotina</taxon>
        <taxon>Mucoromycetes</taxon>
        <taxon>Mucorales</taxon>
        <taxon>Lichtheimiaceae</taxon>
        <taxon>Lichtheimia</taxon>
    </lineage>
</organism>
<dbReference type="Pfam" id="PF10230">
    <property type="entry name" value="LIDHydrolase"/>
    <property type="match status" value="1"/>
</dbReference>
<reference evidence="5 6" key="1">
    <citation type="submission" date="2023-03" db="EMBL/GenBank/DDBJ databases">
        <title>Genome sequence of Lichtheimia ornata CBS 291.66.</title>
        <authorList>
            <person name="Mohabir J.T."/>
            <person name="Shea T.P."/>
            <person name="Kurbessoian T."/>
            <person name="Berby B."/>
            <person name="Fontaine J."/>
            <person name="Livny J."/>
            <person name="Gnirke A."/>
            <person name="Stajich J.E."/>
            <person name="Cuomo C.A."/>
        </authorList>
    </citation>
    <scope>NUCLEOTIDE SEQUENCE [LARGE SCALE GENOMIC DNA]</scope>
    <source>
        <strain evidence="5">CBS 291.66</strain>
    </source>
</reference>
<protein>
    <recommendedName>
        <fullName evidence="7">Lipid droplet-associated hydrolase</fullName>
    </recommendedName>
</protein>
<dbReference type="InterPro" id="IPR019363">
    <property type="entry name" value="LDAH"/>
</dbReference>
<comment type="caution">
    <text evidence="5">The sequence shown here is derived from an EMBL/GenBank/DDBJ whole genome shotgun (WGS) entry which is preliminary data.</text>
</comment>
<keyword evidence="3" id="KW-0551">Lipid droplet</keyword>
<sequence>MRPHTLCTPLRANWQVAGHLTNTLWWPAREETTTVLLFIPGNPGLIEYYAEFLERIHEQASPNLEIFAVSHLGVSTGDDPNALYSFQDQIDHKIECFDILKKRYSADDTKFVLMGHSIGAYLAVEVFKQRHAFNIDRLIALFPCLYDIALTPNGMHFTRLFNKLPIGVVSTMASALSYISPPILERLIRLLTGQQGHSVKVTASLLNGPFVRSVLRMAQQEMENVQQLDHDFYTTHLDKFIIYYSENDQWAPIEQYKYMKQSYPEHEHLYLCEERLPHSFILDPGATQYMANKVVHWLDGSNSNSNNKE</sequence>
<name>A0AAD7XUZ7_9FUNG</name>
<dbReference type="InterPro" id="IPR029058">
    <property type="entry name" value="AB_hydrolase_fold"/>
</dbReference>
<evidence type="ECO:0000256" key="1">
    <source>
        <dbReference type="ARBA" id="ARBA00004502"/>
    </source>
</evidence>
<dbReference type="AlphaFoldDB" id="A0AAD7XUZ7"/>
<dbReference type="Proteomes" id="UP001234581">
    <property type="component" value="Unassembled WGS sequence"/>
</dbReference>
<dbReference type="PANTHER" id="PTHR13390">
    <property type="entry name" value="LIPASE"/>
    <property type="match status" value="1"/>
</dbReference>